<dbReference type="SMART" id="SM00382">
    <property type="entry name" value="AAA"/>
    <property type="match status" value="1"/>
</dbReference>
<dbReference type="Pfam" id="PF25361">
    <property type="entry name" value="AAA_lid_RFC1"/>
    <property type="match status" value="1"/>
</dbReference>
<keyword evidence="1" id="KW-0235">DNA replication</keyword>
<sequence length="809" mass="90187">MDTPDFSAGALGKSSLFDTEQEVQVPVSTAAQGNSSLFGTALPTGKSSLFDTEIAVPTGKSSLFDTEIASPGKSSLFDSETAPPGKSSLFDEETAAPALTFVNSEGVTITRKKKMHTPTYHADAAAWQGDATYGININALLDRIEARTDNSTAKNTDPSTTTTGPADLWVERWRPHGFLDLVGNEKANRRVLKWLRDWAPLVHKERRIEPPKQDSTDRNGDDDEFELPDPLLRPRRRILLIHGPPGIGKTSVAHVACRQAGFQPAEINASDERAGQAVRDKVHGTLFNRTLHAKPVCLVADEIDGSVEGGFVRVLLDIVYNDARATNKLRYSRSDPNAGKGRSRGRGRGRGGKKGEGSGLLLRPIIAVCNNVYAPALEKLRQHCEIVAFKRPADSALQERLLAICQTEHLNVPTKQINALIDLAQGDIRNCINNLQFMAGNATDSGTDSTSYNSSSKDLSMSWFLLVNQLFRKNPHKDAREQFAKLLHEVEMNGNYDRILQGCFTLYPSVKYSDRGVEKPAQMGDWMYFHDRMAQSLYQHNGELMRYSAVVPLVFFQKFGDVANKEDLRIKNVDFQSRETRRANSDLANSVMTHLATQLPAVAAFVDRESLIFEILPYLDYMISADLSKMRNLKLKSSIVSSLLALMDDFHLELNQMQQESQDARPVLGITPPIDQIVLLDEHRRKELVTKRPMTYGLLFAKHQEQVVKKRHLSRTTREKQDIQENKTKRQKTTSGTSTVDFFKNQYNSINSTQQGKDATASDGDSTTANTHSGEDAASTHDKLRIWVKYKAGFSNAVRKNVSWEGLWH</sequence>
<dbReference type="GO" id="GO:0005634">
    <property type="term" value="C:nucleus"/>
    <property type="evidence" value="ECO:0007669"/>
    <property type="project" value="TreeGrafter"/>
</dbReference>
<dbReference type="CDD" id="cd18140">
    <property type="entry name" value="HLD_clamp_RFC"/>
    <property type="match status" value="1"/>
</dbReference>
<dbReference type="InterPro" id="IPR003959">
    <property type="entry name" value="ATPase_AAA_core"/>
</dbReference>
<evidence type="ECO:0000259" key="5">
    <source>
        <dbReference type="SMART" id="SM00382"/>
    </source>
</evidence>
<feature type="compositionally biased region" description="Basic residues" evidence="4">
    <location>
        <begin position="341"/>
        <end position="352"/>
    </location>
</feature>
<evidence type="ECO:0000256" key="4">
    <source>
        <dbReference type="SAM" id="MobiDB-lite"/>
    </source>
</evidence>
<dbReference type="GO" id="GO:0016887">
    <property type="term" value="F:ATP hydrolysis activity"/>
    <property type="evidence" value="ECO:0007669"/>
    <property type="project" value="InterPro"/>
</dbReference>
<keyword evidence="3" id="KW-0067">ATP-binding</keyword>
<dbReference type="Pfam" id="PF00004">
    <property type="entry name" value="AAA"/>
    <property type="match status" value="1"/>
</dbReference>
<dbReference type="InterPro" id="IPR047854">
    <property type="entry name" value="RFC_lid"/>
</dbReference>
<dbReference type="GO" id="GO:0006260">
    <property type="term" value="P:DNA replication"/>
    <property type="evidence" value="ECO:0007669"/>
    <property type="project" value="UniProtKB-KW"/>
</dbReference>
<dbReference type="InterPro" id="IPR027417">
    <property type="entry name" value="P-loop_NTPase"/>
</dbReference>
<comment type="caution">
    <text evidence="6">The sequence shown here is derived from an EMBL/GenBank/DDBJ whole genome shotgun (WGS) entry which is preliminary data.</text>
</comment>
<name>A0AAV5S3D2_MAUHU</name>
<dbReference type="Gene3D" id="1.10.8.60">
    <property type="match status" value="1"/>
</dbReference>
<dbReference type="EMBL" id="BTGD01000020">
    <property type="protein sequence ID" value="GMM58127.1"/>
    <property type="molecule type" value="Genomic_DNA"/>
</dbReference>
<keyword evidence="2" id="KW-0547">Nucleotide-binding</keyword>
<protein>
    <submittedName>
        <fullName evidence="6">Ctf18 protein</fullName>
    </submittedName>
</protein>
<evidence type="ECO:0000256" key="3">
    <source>
        <dbReference type="ARBA" id="ARBA00022840"/>
    </source>
</evidence>
<dbReference type="Proteomes" id="UP001377567">
    <property type="component" value="Unassembled WGS sequence"/>
</dbReference>
<feature type="compositionally biased region" description="Polar residues" evidence="4">
    <location>
        <begin position="733"/>
        <end position="772"/>
    </location>
</feature>
<dbReference type="AlphaFoldDB" id="A0AAV5S3D2"/>
<evidence type="ECO:0000313" key="7">
    <source>
        <dbReference type="Proteomes" id="UP001377567"/>
    </source>
</evidence>
<organism evidence="6 7">
    <name type="scientific">Maudiozyma humilis</name>
    <name type="common">Sour dough yeast</name>
    <name type="synonym">Kazachstania humilis</name>
    <dbReference type="NCBI Taxonomy" id="51915"/>
    <lineage>
        <taxon>Eukaryota</taxon>
        <taxon>Fungi</taxon>
        <taxon>Dikarya</taxon>
        <taxon>Ascomycota</taxon>
        <taxon>Saccharomycotina</taxon>
        <taxon>Saccharomycetes</taxon>
        <taxon>Saccharomycetales</taxon>
        <taxon>Saccharomycetaceae</taxon>
        <taxon>Maudiozyma</taxon>
    </lineage>
</organism>
<feature type="compositionally biased region" description="Basic and acidic residues" evidence="4">
    <location>
        <begin position="206"/>
        <end position="219"/>
    </location>
</feature>
<evidence type="ECO:0000256" key="1">
    <source>
        <dbReference type="ARBA" id="ARBA00022705"/>
    </source>
</evidence>
<dbReference type="SUPFAM" id="SSF52540">
    <property type="entry name" value="P-loop containing nucleoside triphosphate hydrolases"/>
    <property type="match status" value="1"/>
</dbReference>
<dbReference type="GO" id="GO:0005524">
    <property type="term" value="F:ATP binding"/>
    <property type="evidence" value="ECO:0007669"/>
    <property type="project" value="UniProtKB-KW"/>
</dbReference>
<evidence type="ECO:0000313" key="6">
    <source>
        <dbReference type="EMBL" id="GMM58127.1"/>
    </source>
</evidence>
<feature type="region of interest" description="Disordered" evidence="4">
    <location>
        <begin position="710"/>
        <end position="778"/>
    </location>
</feature>
<feature type="region of interest" description="Disordered" evidence="4">
    <location>
        <begin position="206"/>
        <end position="229"/>
    </location>
</feature>
<dbReference type="Gene3D" id="3.40.50.300">
    <property type="entry name" value="P-loop containing nucleotide triphosphate hydrolases"/>
    <property type="match status" value="1"/>
</dbReference>
<feature type="domain" description="AAA+ ATPase" evidence="5">
    <location>
        <begin position="235"/>
        <end position="390"/>
    </location>
</feature>
<proteinExistence type="predicted"/>
<feature type="compositionally biased region" description="Basic and acidic residues" evidence="4">
    <location>
        <begin position="716"/>
        <end position="728"/>
    </location>
</feature>
<dbReference type="CDD" id="cd00009">
    <property type="entry name" value="AAA"/>
    <property type="match status" value="1"/>
</dbReference>
<evidence type="ECO:0000256" key="2">
    <source>
        <dbReference type="ARBA" id="ARBA00022741"/>
    </source>
</evidence>
<dbReference type="InterPro" id="IPR003593">
    <property type="entry name" value="AAA+_ATPase"/>
</dbReference>
<feature type="region of interest" description="Disordered" evidence="4">
    <location>
        <begin position="331"/>
        <end position="356"/>
    </location>
</feature>
<gene>
    <name evidence="6" type="ORF">DAKH74_047430</name>
</gene>
<reference evidence="6 7" key="1">
    <citation type="journal article" date="2023" name="Elife">
        <title>Identification of key yeast species and microbe-microbe interactions impacting larval growth of Drosophila in the wild.</title>
        <authorList>
            <person name="Mure A."/>
            <person name="Sugiura Y."/>
            <person name="Maeda R."/>
            <person name="Honda K."/>
            <person name="Sakurai N."/>
            <person name="Takahashi Y."/>
            <person name="Watada M."/>
            <person name="Katoh T."/>
            <person name="Gotoh A."/>
            <person name="Gotoh Y."/>
            <person name="Taniguchi I."/>
            <person name="Nakamura K."/>
            <person name="Hayashi T."/>
            <person name="Katayama T."/>
            <person name="Uemura T."/>
            <person name="Hattori Y."/>
        </authorList>
    </citation>
    <scope>NUCLEOTIDE SEQUENCE [LARGE SCALE GENOMIC DNA]</scope>
    <source>
        <strain evidence="6 7">KH-74</strain>
    </source>
</reference>
<keyword evidence="7" id="KW-1185">Reference proteome</keyword>
<accession>A0AAV5S3D2</accession>
<dbReference type="GO" id="GO:0003677">
    <property type="term" value="F:DNA binding"/>
    <property type="evidence" value="ECO:0007669"/>
    <property type="project" value="TreeGrafter"/>
</dbReference>
<dbReference type="PANTHER" id="PTHR23389:SF3">
    <property type="entry name" value="CHROMOSOME TRANSMISSION FIDELITY PROTEIN 18 HOMOLOG"/>
    <property type="match status" value="1"/>
</dbReference>
<dbReference type="PANTHER" id="PTHR23389">
    <property type="entry name" value="CHROMOSOME TRANSMISSION FIDELITY FACTOR 18"/>
    <property type="match status" value="1"/>
</dbReference>